<gene>
    <name evidence="2" type="ORF">DK389_05445</name>
</gene>
<dbReference type="SUPFAM" id="SSF46689">
    <property type="entry name" value="Homeodomain-like"/>
    <property type="match status" value="1"/>
</dbReference>
<dbReference type="InterPro" id="IPR009057">
    <property type="entry name" value="Homeodomain-like_sf"/>
</dbReference>
<dbReference type="InterPro" id="IPR012337">
    <property type="entry name" value="RNaseH-like_sf"/>
</dbReference>
<evidence type="ECO:0000313" key="2">
    <source>
        <dbReference type="EMBL" id="AWN40085.1"/>
    </source>
</evidence>
<dbReference type="PROSITE" id="PS50994">
    <property type="entry name" value="INTEGRASE"/>
    <property type="match status" value="1"/>
</dbReference>
<dbReference type="GO" id="GO:0003676">
    <property type="term" value="F:nucleic acid binding"/>
    <property type="evidence" value="ECO:0007669"/>
    <property type="project" value="InterPro"/>
</dbReference>
<reference evidence="3" key="1">
    <citation type="submission" date="2018-05" db="EMBL/GenBank/DDBJ databases">
        <title>Complete Genome Sequence of Methylobacterium sp. 17SD2-17.</title>
        <authorList>
            <person name="Srinivasan S."/>
        </authorList>
    </citation>
    <scope>NUCLEOTIDE SEQUENCE [LARGE SCALE GENOMIC DNA]</scope>
    <source>
        <strain evidence="3">17SD2-17</strain>
    </source>
</reference>
<keyword evidence="3" id="KW-1185">Reference proteome</keyword>
<proteinExistence type="predicted"/>
<feature type="domain" description="Integrase catalytic" evidence="1">
    <location>
        <begin position="127"/>
        <end position="309"/>
    </location>
</feature>
<dbReference type="RefSeq" id="WP_109887930.1">
    <property type="nucleotide sequence ID" value="NZ_CP029550.1"/>
</dbReference>
<sequence>MDAHQDARTTPLGRRRIVDRLAQGWTVAIVADAMGIDPKTVRKWRDRFAAEGAAGLQDRSSRPHRSPTRLDAGAEAEIARLRREHLSGPSIAGQARRPLSIVGAVLRRLGLGRLAALDPRPPVTRYEREPPGELIHIDTRKLGRIDGVGRRITGHHVGMVRNRGIGWDHLHVAVDAASWLAYTEILPNDRQDSATGFLTRAIGFFGWHGIAVERVMTDNGSAYRSRAFAAVIRTGGLRHVRTRPYTPRTNGKAERFIQSNLREWAYARPFATSAKRTQAMRPWIGAYNHSRPHAALGGQPPISRITKDNLLGNDT</sequence>
<dbReference type="GO" id="GO:0015074">
    <property type="term" value="P:DNA integration"/>
    <property type="evidence" value="ECO:0007669"/>
    <property type="project" value="InterPro"/>
</dbReference>
<dbReference type="SUPFAM" id="SSF53098">
    <property type="entry name" value="Ribonuclease H-like"/>
    <property type="match status" value="1"/>
</dbReference>
<dbReference type="PANTHER" id="PTHR35004">
    <property type="entry name" value="TRANSPOSASE RV3428C-RELATED"/>
    <property type="match status" value="1"/>
</dbReference>
<organism evidence="2 3">
    <name type="scientific">Methylobacterium durans</name>
    <dbReference type="NCBI Taxonomy" id="2202825"/>
    <lineage>
        <taxon>Bacteria</taxon>
        <taxon>Pseudomonadati</taxon>
        <taxon>Pseudomonadota</taxon>
        <taxon>Alphaproteobacteria</taxon>
        <taxon>Hyphomicrobiales</taxon>
        <taxon>Methylobacteriaceae</taxon>
        <taxon>Methylobacterium</taxon>
    </lineage>
</organism>
<dbReference type="Pfam" id="PF13683">
    <property type="entry name" value="rve_3"/>
    <property type="match status" value="1"/>
</dbReference>
<dbReference type="InterPro" id="IPR001584">
    <property type="entry name" value="Integrase_cat-core"/>
</dbReference>
<accession>A0A2U8W1Y3</accession>
<dbReference type="InterPro" id="IPR036397">
    <property type="entry name" value="RNaseH_sf"/>
</dbReference>
<dbReference type="OrthoDB" id="8005085at2"/>
<protein>
    <submittedName>
        <fullName evidence="2">IS481 family transposase</fullName>
    </submittedName>
</protein>
<dbReference type="NCBIfam" id="NF033577">
    <property type="entry name" value="transpos_IS481"/>
    <property type="match status" value="1"/>
</dbReference>
<evidence type="ECO:0000259" key="1">
    <source>
        <dbReference type="PROSITE" id="PS50994"/>
    </source>
</evidence>
<dbReference type="Proteomes" id="UP000245926">
    <property type="component" value="Chromosome"/>
</dbReference>
<dbReference type="Pfam" id="PF13551">
    <property type="entry name" value="HTH_29"/>
    <property type="match status" value="1"/>
</dbReference>
<dbReference type="InterPro" id="IPR047656">
    <property type="entry name" value="IS481-like_transpos"/>
</dbReference>
<dbReference type="KEGG" id="mets:DK389_05445"/>
<dbReference type="Gene3D" id="3.30.420.10">
    <property type="entry name" value="Ribonuclease H-like superfamily/Ribonuclease H"/>
    <property type="match status" value="1"/>
</dbReference>
<dbReference type="EMBL" id="CP029550">
    <property type="protein sequence ID" value="AWN40085.1"/>
    <property type="molecule type" value="Genomic_DNA"/>
</dbReference>
<dbReference type="AlphaFoldDB" id="A0A2U8W1Y3"/>
<evidence type="ECO:0000313" key="3">
    <source>
        <dbReference type="Proteomes" id="UP000245926"/>
    </source>
</evidence>
<name>A0A2U8W1Y3_9HYPH</name>